<reference evidence="1" key="1">
    <citation type="journal article" date="2014" name="Front. Microbiol.">
        <title>High frequency of phylogenetically diverse reductive dehalogenase-homologous genes in deep subseafloor sedimentary metagenomes.</title>
        <authorList>
            <person name="Kawai M."/>
            <person name="Futagami T."/>
            <person name="Toyoda A."/>
            <person name="Takaki Y."/>
            <person name="Nishi S."/>
            <person name="Hori S."/>
            <person name="Arai W."/>
            <person name="Tsubouchi T."/>
            <person name="Morono Y."/>
            <person name="Uchiyama I."/>
            <person name="Ito T."/>
            <person name="Fujiyama A."/>
            <person name="Inagaki F."/>
            <person name="Takami H."/>
        </authorList>
    </citation>
    <scope>NUCLEOTIDE SEQUENCE</scope>
    <source>
        <strain evidence="1">Expedition CK06-06</strain>
    </source>
</reference>
<organism evidence="1">
    <name type="scientific">marine sediment metagenome</name>
    <dbReference type="NCBI Taxonomy" id="412755"/>
    <lineage>
        <taxon>unclassified sequences</taxon>
        <taxon>metagenomes</taxon>
        <taxon>ecological metagenomes</taxon>
    </lineage>
</organism>
<dbReference type="EMBL" id="BARS01025301">
    <property type="protein sequence ID" value="GAG02576.1"/>
    <property type="molecule type" value="Genomic_DNA"/>
</dbReference>
<name>X0VPU4_9ZZZZ</name>
<protein>
    <submittedName>
        <fullName evidence="1">Uncharacterized protein</fullName>
    </submittedName>
</protein>
<accession>X0VPU4</accession>
<gene>
    <name evidence="1" type="ORF">S01H1_40004</name>
</gene>
<sequence>MIRDRGMLPGLSTHMPETIIYADESGLDVETYISIYNAAGFLMHLEVDWVHRIIWNAKHPVIAIKPMAAGRLLPLVGLAFVWATVRDTDMVAVGTSTPDEAREVIEFSRSILERRSDRVELQKTRSKQTATTGQ</sequence>
<dbReference type="AlphaFoldDB" id="X0VPU4"/>
<comment type="caution">
    <text evidence="1">The sequence shown here is derived from an EMBL/GenBank/DDBJ whole genome shotgun (WGS) entry which is preliminary data.</text>
</comment>
<proteinExistence type="predicted"/>
<evidence type="ECO:0000313" key="1">
    <source>
        <dbReference type="EMBL" id="GAG02576.1"/>
    </source>
</evidence>